<dbReference type="RefSeq" id="XP_042932005.1">
    <property type="nucleotide sequence ID" value="XM_043076071.1"/>
</dbReference>
<dbReference type="GO" id="GO:0046875">
    <property type="term" value="F:ephrin receptor binding"/>
    <property type="evidence" value="ECO:0007669"/>
    <property type="project" value="TreeGrafter"/>
</dbReference>
<evidence type="ECO:0000313" key="11">
    <source>
        <dbReference type="Proteomes" id="UP000006672"/>
    </source>
</evidence>
<evidence type="ECO:0000256" key="5">
    <source>
        <dbReference type="ARBA" id="ARBA00023180"/>
    </source>
</evidence>
<dbReference type="GO" id="GO:0007411">
    <property type="term" value="P:axon guidance"/>
    <property type="evidence" value="ECO:0007669"/>
    <property type="project" value="TreeGrafter"/>
</dbReference>
<dbReference type="AlphaFoldDB" id="A0A4E9F499"/>
<evidence type="ECO:0000313" key="10">
    <source>
        <dbReference type="EMBL" id="VIO90048.1"/>
    </source>
</evidence>
<evidence type="ECO:0000256" key="8">
    <source>
        <dbReference type="SAM" id="SignalP"/>
    </source>
</evidence>
<evidence type="ECO:0000256" key="6">
    <source>
        <dbReference type="PROSITE-ProRule" id="PRU00884"/>
    </source>
</evidence>
<reference evidence="10" key="2">
    <citation type="submission" date="2019-04" db="EMBL/GenBank/DDBJ databases">
        <authorList>
            <person name="Howe K."/>
            <person name="Paulini M."/>
            <person name="Williams G."/>
        </authorList>
    </citation>
    <scope>NUCLEOTIDE SEQUENCE [LARGE SCALE GENOMIC DNA]</scope>
    <source>
        <strain evidence="10">FR3</strain>
    </source>
</reference>
<name>A0A4E9F499_BRUMA</name>
<comment type="caution">
    <text evidence="6">Lacks conserved residue(s) required for the propagation of feature annotation.</text>
</comment>
<evidence type="ECO:0000256" key="2">
    <source>
        <dbReference type="ARBA" id="ARBA00022729"/>
    </source>
</evidence>
<evidence type="ECO:0000256" key="3">
    <source>
        <dbReference type="ARBA" id="ARBA00023136"/>
    </source>
</evidence>
<dbReference type="KEGG" id="bmy:BM_BM17311"/>
<dbReference type="CDD" id="cd02675">
    <property type="entry name" value="Ephrin_ectodomain"/>
    <property type="match status" value="1"/>
</dbReference>
<keyword evidence="11" id="KW-1185">Reference proteome</keyword>
<dbReference type="PANTHER" id="PTHR11304:SF29">
    <property type="entry name" value="EPHRIN"/>
    <property type="match status" value="1"/>
</dbReference>
<feature type="signal peptide" evidence="8">
    <location>
        <begin position="1"/>
        <end position="23"/>
    </location>
</feature>
<dbReference type="PANTHER" id="PTHR11304">
    <property type="entry name" value="EPHRIN"/>
    <property type="match status" value="1"/>
</dbReference>
<dbReference type="InterPro" id="IPR008972">
    <property type="entry name" value="Cupredoxin"/>
</dbReference>
<evidence type="ECO:0000313" key="12">
    <source>
        <dbReference type="WBParaSite" id="Bm17311.1"/>
    </source>
</evidence>
<dbReference type="CTD" id="66058708"/>
<comment type="subcellular location">
    <subcellularLocation>
        <location evidence="1">Membrane</location>
    </subcellularLocation>
</comment>
<feature type="chain" id="PRO_5023934978" evidence="8">
    <location>
        <begin position="24"/>
        <end position="248"/>
    </location>
</feature>
<keyword evidence="2 8" id="KW-0732">Signal</keyword>
<dbReference type="PROSITE" id="PS51551">
    <property type="entry name" value="EPHRIN_RBD_2"/>
    <property type="match status" value="1"/>
</dbReference>
<dbReference type="PRINTS" id="PR01347">
    <property type="entry name" value="EPHRIN"/>
</dbReference>
<dbReference type="EMBL" id="CAAKNF010000192">
    <property type="protein sequence ID" value="VIO90048.1"/>
    <property type="molecule type" value="Genomic_DNA"/>
</dbReference>
<feature type="domain" description="Ephrin RBD" evidence="9">
    <location>
        <begin position="24"/>
        <end position="160"/>
    </location>
</feature>
<evidence type="ECO:0000256" key="4">
    <source>
        <dbReference type="ARBA" id="ARBA00023157"/>
    </source>
</evidence>
<comment type="similarity">
    <text evidence="6 7">Belongs to the ephrin family.</text>
</comment>
<dbReference type="SUPFAM" id="SSF49503">
    <property type="entry name" value="Cupredoxins"/>
    <property type="match status" value="1"/>
</dbReference>
<dbReference type="Proteomes" id="UP000006672">
    <property type="component" value="Unassembled WGS sequence"/>
</dbReference>
<keyword evidence="3 7" id="KW-0472">Membrane</keyword>
<proteinExistence type="inferred from homology"/>
<reference evidence="12" key="3">
    <citation type="submission" date="2019-12" db="UniProtKB">
        <authorList>
            <consortium name="WormBaseParasite"/>
        </authorList>
    </citation>
    <scope>IDENTIFICATION</scope>
</reference>
<protein>
    <submittedName>
        <fullName evidence="12">Ephrin RBD domain-containing protein</fullName>
    </submittedName>
</protein>
<keyword evidence="4" id="KW-1015">Disulfide bond</keyword>
<dbReference type="WBParaSite" id="Bm17311.1">
    <property type="protein sequence ID" value="Bm17311.1"/>
    <property type="gene ID" value="WBGene00268454"/>
</dbReference>
<dbReference type="InterPro" id="IPR001799">
    <property type="entry name" value="Ephrin_RBD"/>
</dbReference>
<dbReference type="GO" id="GO:0048013">
    <property type="term" value="P:ephrin receptor signaling pathway"/>
    <property type="evidence" value="ECO:0007669"/>
    <property type="project" value="TreeGrafter"/>
</dbReference>
<dbReference type="STRING" id="6279.A0A5S6PD16"/>
<accession>A0A4E9F499</accession>
<evidence type="ECO:0000256" key="1">
    <source>
        <dbReference type="ARBA" id="ARBA00004370"/>
    </source>
</evidence>
<evidence type="ECO:0000256" key="7">
    <source>
        <dbReference type="RuleBase" id="RU004375"/>
    </source>
</evidence>
<evidence type="ECO:0000259" key="9">
    <source>
        <dbReference type="PROSITE" id="PS51551"/>
    </source>
</evidence>
<reference evidence="11" key="1">
    <citation type="journal article" date="2007" name="Science">
        <title>Draft genome of the filarial nematode parasite Brugia malayi.</title>
        <authorList>
            <person name="Ghedin E."/>
            <person name="Wang S."/>
            <person name="Spiro D."/>
            <person name="Caler E."/>
            <person name="Zhao Q."/>
            <person name="Crabtree J."/>
            <person name="Allen J.E."/>
            <person name="Delcher A.L."/>
            <person name="Guiliano D.B."/>
            <person name="Miranda-Saavedra D."/>
            <person name="Angiuoli S.V."/>
            <person name="Creasy T."/>
            <person name="Amedeo P."/>
            <person name="Haas B."/>
            <person name="El-Sayed N.M."/>
            <person name="Wortman J.R."/>
            <person name="Feldblyum T."/>
            <person name="Tallon L."/>
            <person name="Schatz M."/>
            <person name="Shumway M."/>
            <person name="Koo H."/>
            <person name="Salzberg S.L."/>
            <person name="Schobel S."/>
            <person name="Pertea M."/>
            <person name="Pop M."/>
            <person name="White O."/>
            <person name="Barton G.J."/>
            <person name="Carlow C.K."/>
            <person name="Crawford M.J."/>
            <person name="Daub J."/>
            <person name="Dimmic M.W."/>
            <person name="Estes C.F."/>
            <person name="Foster J.M."/>
            <person name="Ganatra M."/>
            <person name="Gregory W.F."/>
            <person name="Johnson N.M."/>
            <person name="Jin J."/>
            <person name="Komuniecki R."/>
            <person name="Korf I."/>
            <person name="Kumar S."/>
            <person name="Laney S."/>
            <person name="Li B.W."/>
            <person name="Li W."/>
            <person name="Lindblom T.H."/>
            <person name="Lustigman S."/>
            <person name="Ma D."/>
            <person name="Maina C.V."/>
            <person name="Martin D.M."/>
            <person name="McCarter J.P."/>
            <person name="McReynolds L."/>
            <person name="Mitreva M."/>
            <person name="Nutman T.B."/>
            <person name="Parkinson J."/>
            <person name="Peregrin-Alvarez J.M."/>
            <person name="Poole C."/>
            <person name="Ren Q."/>
            <person name="Saunders L."/>
            <person name="Sluder A.E."/>
            <person name="Smith K."/>
            <person name="Stanke M."/>
            <person name="Unnasch T.R."/>
            <person name="Ware J."/>
            <person name="Wei A.D."/>
            <person name="Weil G."/>
            <person name="Williams D.J."/>
            <person name="Zhang Y."/>
            <person name="Williams S.A."/>
            <person name="Fraser-Liggett C."/>
            <person name="Slatko B."/>
            <person name="Blaxter M.L."/>
            <person name="Scott A.L."/>
        </authorList>
    </citation>
    <scope>NUCLEOTIDE SEQUENCE</scope>
    <source>
        <strain evidence="11">FR3</strain>
    </source>
</reference>
<dbReference type="Pfam" id="PF00812">
    <property type="entry name" value="Ephrin"/>
    <property type="match status" value="1"/>
</dbReference>
<organism evidence="10">
    <name type="scientific">Brugia malayi</name>
    <name type="common">Filarial nematode worm</name>
    <dbReference type="NCBI Taxonomy" id="6279"/>
    <lineage>
        <taxon>Eukaryota</taxon>
        <taxon>Metazoa</taxon>
        <taxon>Ecdysozoa</taxon>
        <taxon>Nematoda</taxon>
        <taxon>Chromadorea</taxon>
        <taxon>Rhabditida</taxon>
        <taxon>Spirurina</taxon>
        <taxon>Spiruromorpha</taxon>
        <taxon>Filarioidea</taxon>
        <taxon>Onchocercidae</taxon>
        <taxon>Brugia</taxon>
    </lineage>
</organism>
<dbReference type="GO" id="GO:0005886">
    <property type="term" value="C:plasma membrane"/>
    <property type="evidence" value="ECO:0007669"/>
    <property type="project" value="TreeGrafter"/>
</dbReference>
<sequence length="248" mass="28038">MLINLIILLLLDIISDYYHIVEARRLPDIYWNSTNQMFDISNTDHVMSVKLLDRVTIICPLPTTNPQISYEYTKLYAVSQNGYENCQLLNERLIGVCQTPRQQSSISIVFRDFSPLPGALEFKPGHSYYFITTSDGTKKGIDRRSGGLCATEHMKIKFEIQSDRDDNNLNDYFEPSSAHFRHRLQNSAEVSTPLLYIIHTSDSSSAEGYAISDDDNDDDEGGGAACNYQLNLSLTAITLIILYFITIA</sequence>
<dbReference type="InterPro" id="IPR031328">
    <property type="entry name" value="Ephrin"/>
</dbReference>
<gene>
    <name evidence="10 12" type="primary">Bm17311</name>
    <name evidence="10" type="ORF">BM_BM17311</name>
</gene>
<keyword evidence="5" id="KW-0325">Glycoprotein</keyword>
<dbReference type="GeneID" id="66058708"/>
<accession>A0A5S6PD16</accession>
<dbReference type="OrthoDB" id="6250301at2759"/>
<dbReference type="Gene3D" id="2.60.40.420">
    <property type="entry name" value="Cupredoxins - blue copper proteins"/>
    <property type="match status" value="1"/>
</dbReference>